<dbReference type="GO" id="GO:0016747">
    <property type="term" value="F:acyltransferase activity, transferring groups other than amino-acyl groups"/>
    <property type="evidence" value="ECO:0007669"/>
    <property type="project" value="InterPro"/>
</dbReference>
<dbReference type="EMBL" id="JALJOQ010000223">
    <property type="protein sequence ID" value="KAK9788591.1"/>
    <property type="molecule type" value="Genomic_DNA"/>
</dbReference>
<sequence length="297" mass="32272">MAPNAFVLASAEAYPEHSYTQAEVLEAVSRKNKFSAESTQFAERVFPATQIERANIATSPDRLGEKMSRGDFREYIKQNLYSLGLNVCRDVIADWGGRVSDITHIIFGTMSSVVDAPGTECAIINELDMRADIQRIAVQQMGCMTGFRCLNTAAQLAMADPRARILVCVADVRSGLQNQLPGSVKGDHSKAAVLSCALFREAASAVIVGCRPMLHEQPRAEWLCGGSHLIKGTLDQVSIHDCSDGIVWFNDRKLPATIGAKEDPREHILCLAFGPGVCIEAAVLRRIVPGTPKRACS</sequence>
<evidence type="ECO:0000256" key="1">
    <source>
        <dbReference type="ARBA" id="ARBA00022679"/>
    </source>
</evidence>
<dbReference type="PANTHER" id="PTHR11877:SF46">
    <property type="entry name" value="TYPE III POLYKETIDE SYNTHASE A"/>
    <property type="match status" value="1"/>
</dbReference>
<protein>
    <recommendedName>
        <fullName evidence="2">Chalcone/stilbene synthase N-terminal domain-containing protein</fullName>
    </recommendedName>
</protein>
<feature type="domain" description="Chalcone/stilbene synthase N-terminal" evidence="2">
    <location>
        <begin position="5"/>
        <end position="212"/>
    </location>
</feature>
<dbReference type="InterPro" id="IPR011141">
    <property type="entry name" value="Polyketide_synthase_type-III"/>
</dbReference>
<comment type="caution">
    <text evidence="3">The sequence shown here is derived from an EMBL/GenBank/DDBJ whole genome shotgun (WGS) entry which is preliminary data.</text>
</comment>
<keyword evidence="1" id="KW-0808">Transferase</keyword>
<name>A0AAW1NJN4_9CHLO</name>
<dbReference type="PANTHER" id="PTHR11877">
    <property type="entry name" value="HYDROXYMETHYLGLUTARYL-COA SYNTHASE"/>
    <property type="match status" value="1"/>
</dbReference>
<gene>
    <name evidence="3" type="ORF">WJX73_005849</name>
</gene>
<evidence type="ECO:0000259" key="2">
    <source>
        <dbReference type="Pfam" id="PF00195"/>
    </source>
</evidence>
<organism evidence="3 4">
    <name type="scientific">Symbiochloris irregularis</name>
    <dbReference type="NCBI Taxonomy" id="706552"/>
    <lineage>
        <taxon>Eukaryota</taxon>
        <taxon>Viridiplantae</taxon>
        <taxon>Chlorophyta</taxon>
        <taxon>core chlorophytes</taxon>
        <taxon>Trebouxiophyceae</taxon>
        <taxon>Trebouxiales</taxon>
        <taxon>Trebouxiaceae</taxon>
        <taxon>Symbiochloris</taxon>
    </lineage>
</organism>
<dbReference type="AlphaFoldDB" id="A0AAW1NJN4"/>
<dbReference type="SUPFAM" id="SSF53901">
    <property type="entry name" value="Thiolase-like"/>
    <property type="match status" value="1"/>
</dbReference>
<accession>A0AAW1NJN4</accession>
<dbReference type="Pfam" id="PF00195">
    <property type="entry name" value="Chal_sti_synt_N"/>
    <property type="match status" value="1"/>
</dbReference>
<keyword evidence="4" id="KW-1185">Reference proteome</keyword>
<proteinExistence type="predicted"/>
<dbReference type="Gene3D" id="3.40.47.10">
    <property type="match status" value="1"/>
</dbReference>
<dbReference type="InterPro" id="IPR001099">
    <property type="entry name" value="Chalcone/stilbene_synt_N"/>
</dbReference>
<dbReference type="InterPro" id="IPR016039">
    <property type="entry name" value="Thiolase-like"/>
</dbReference>
<evidence type="ECO:0000313" key="4">
    <source>
        <dbReference type="Proteomes" id="UP001465755"/>
    </source>
</evidence>
<dbReference type="GO" id="GO:0030639">
    <property type="term" value="P:polyketide biosynthetic process"/>
    <property type="evidence" value="ECO:0007669"/>
    <property type="project" value="TreeGrafter"/>
</dbReference>
<reference evidence="3 4" key="1">
    <citation type="journal article" date="2024" name="Nat. Commun.">
        <title>Phylogenomics reveals the evolutionary origins of lichenization in chlorophyte algae.</title>
        <authorList>
            <person name="Puginier C."/>
            <person name="Libourel C."/>
            <person name="Otte J."/>
            <person name="Skaloud P."/>
            <person name="Haon M."/>
            <person name="Grisel S."/>
            <person name="Petersen M."/>
            <person name="Berrin J.G."/>
            <person name="Delaux P.M."/>
            <person name="Dal Grande F."/>
            <person name="Keller J."/>
        </authorList>
    </citation>
    <scope>NUCLEOTIDE SEQUENCE [LARGE SCALE GENOMIC DNA]</scope>
    <source>
        <strain evidence="3 4">SAG 2036</strain>
    </source>
</reference>
<dbReference type="Proteomes" id="UP001465755">
    <property type="component" value="Unassembled WGS sequence"/>
</dbReference>
<evidence type="ECO:0000313" key="3">
    <source>
        <dbReference type="EMBL" id="KAK9788591.1"/>
    </source>
</evidence>